<accession>A0A8J5ISS6</accession>
<evidence type="ECO:0000313" key="1">
    <source>
        <dbReference type="EMBL" id="KAG6959677.1"/>
    </source>
</evidence>
<name>A0A8J5ISS6_9STRA</name>
<gene>
    <name evidence="1" type="ORF">JG688_00009975</name>
</gene>
<protein>
    <submittedName>
        <fullName evidence="1">Uncharacterized protein</fullName>
    </submittedName>
</protein>
<evidence type="ECO:0000313" key="2">
    <source>
        <dbReference type="Proteomes" id="UP000709295"/>
    </source>
</evidence>
<keyword evidence="2" id="KW-1185">Reference proteome</keyword>
<sequence>MAVCGGDRPKWKVSAESLDNRRWKQVELLHAAALCGVAVCNAKVSASCIRATAGRGKCTGSARKRCKTRFNGRVTARDVARRYTSLIPRRHTHGVAARKNSTGILDTMRAVRVSSEARQRCWKRPAL</sequence>
<comment type="caution">
    <text evidence="1">The sequence shown here is derived from an EMBL/GenBank/DDBJ whole genome shotgun (WGS) entry which is preliminary data.</text>
</comment>
<dbReference type="Proteomes" id="UP000709295">
    <property type="component" value="Unassembled WGS sequence"/>
</dbReference>
<reference evidence="1" key="1">
    <citation type="submission" date="2021-01" db="EMBL/GenBank/DDBJ databases">
        <title>Phytophthora aleatoria, a newly-described species from Pinus radiata is distinct from Phytophthora cactorum isolates based on comparative genomics.</title>
        <authorList>
            <person name="Mcdougal R."/>
            <person name="Panda P."/>
            <person name="Williams N."/>
            <person name="Studholme D.J."/>
        </authorList>
    </citation>
    <scope>NUCLEOTIDE SEQUENCE</scope>
    <source>
        <strain evidence="1">NZFS 4037</strain>
    </source>
</reference>
<dbReference type="AlphaFoldDB" id="A0A8J5ISS6"/>
<dbReference type="EMBL" id="JAENGY010000602">
    <property type="protein sequence ID" value="KAG6959677.1"/>
    <property type="molecule type" value="Genomic_DNA"/>
</dbReference>
<proteinExistence type="predicted"/>
<organism evidence="1 2">
    <name type="scientific">Phytophthora aleatoria</name>
    <dbReference type="NCBI Taxonomy" id="2496075"/>
    <lineage>
        <taxon>Eukaryota</taxon>
        <taxon>Sar</taxon>
        <taxon>Stramenopiles</taxon>
        <taxon>Oomycota</taxon>
        <taxon>Peronosporomycetes</taxon>
        <taxon>Peronosporales</taxon>
        <taxon>Peronosporaceae</taxon>
        <taxon>Phytophthora</taxon>
    </lineage>
</organism>